<keyword evidence="1" id="KW-0812">Transmembrane</keyword>
<dbReference type="HOGENOM" id="CLU_083889_0_0_5"/>
<dbReference type="SMART" id="SM00014">
    <property type="entry name" value="acidPPc"/>
    <property type="match status" value="1"/>
</dbReference>
<dbReference type="KEGG" id="rmo:MCI_01355"/>
<dbReference type="PANTHER" id="PTHR14969">
    <property type="entry name" value="SPHINGOSINE-1-PHOSPHATE PHOSPHOHYDROLASE"/>
    <property type="match status" value="1"/>
</dbReference>
<feature type="transmembrane region" description="Helical" evidence="1">
    <location>
        <begin position="257"/>
        <end position="277"/>
    </location>
</feature>
<evidence type="ECO:0000313" key="4">
    <source>
        <dbReference type="Proteomes" id="UP000008008"/>
    </source>
</evidence>
<feature type="transmembrane region" description="Helical" evidence="1">
    <location>
        <begin position="197"/>
        <end position="219"/>
    </location>
</feature>
<protein>
    <recommendedName>
        <fullName evidence="2">Phosphatidic acid phosphatase type 2/haloperoxidase domain-containing protein</fullName>
    </recommendedName>
</protein>
<organism evidence="3 4">
    <name type="scientific">Rickettsia montanensis (strain OSU 85-930)</name>
    <dbReference type="NCBI Taxonomy" id="1105114"/>
    <lineage>
        <taxon>Bacteria</taxon>
        <taxon>Pseudomonadati</taxon>
        <taxon>Pseudomonadota</taxon>
        <taxon>Alphaproteobacteria</taxon>
        <taxon>Rickettsiales</taxon>
        <taxon>Rickettsiaceae</taxon>
        <taxon>Rickettsieae</taxon>
        <taxon>Rickettsia</taxon>
        <taxon>spotted fever group</taxon>
    </lineage>
</organism>
<dbReference type="InterPro" id="IPR000326">
    <property type="entry name" value="PAP2/HPO"/>
</dbReference>
<feature type="transmembrane region" description="Helical" evidence="1">
    <location>
        <begin position="119"/>
        <end position="137"/>
    </location>
</feature>
<keyword evidence="4" id="KW-1185">Reference proteome</keyword>
<reference evidence="4" key="1">
    <citation type="submission" date="2012-02" db="EMBL/GenBank/DDBJ databases">
        <title>Complete genome sequence of Rickettsia montanensis strain OSU 85-930.</title>
        <authorList>
            <person name="Johnson S.L."/>
            <person name="Munk A.C."/>
            <person name="Han S."/>
            <person name="Bruce D.C."/>
            <person name="Dasch G.A."/>
        </authorList>
    </citation>
    <scope>NUCLEOTIDE SEQUENCE [LARGE SCALE GENOMIC DNA]</scope>
    <source>
        <strain evidence="4">OSU 85-930</strain>
    </source>
</reference>
<keyword evidence="1" id="KW-1133">Transmembrane helix</keyword>
<dbReference type="SUPFAM" id="SSF48317">
    <property type="entry name" value="Acid phosphatase/Vanadium-dependent haloperoxidase"/>
    <property type="match status" value="1"/>
</dbReference>
<sequence>MLFKINPEWILNFRSEMLTSWFKIFPFFASDYFYITIIAVAYWLNPRKRLFLDLGWLISFATLLNVIIKKAFSIPRPPSTLHMLPINDGSFGFPSGDVQVATVFFMIIFLSFNSKTLKIISIAMIINIMLSRLYLGVHSIYDVIGGMIFGVLIVLVYRSNFMQAQISRWEDSAKYYYCILVFVIGICFFLWKDSPFPLLLLLPIGTLLGYGIVYICFKYNSDLILNNAQKTIGIIISFILLFFFYKTFPIIKNSTILFNFTLLLKFALLPVLIYILLPVMQRELKNRLN</sequence>
<dbReference type="InterPro" id="IPR036938">
    <property type="entry name" value="PAP2/HPO_sf"/>
</dbReference>
<dbReference type="Pfam" id="PF01569">
    <property type="entry name" value="PAP2"/>
    <property type="match status" value="1"/>
</dbReference>
<name>H8KB82_RICMS</name>
<dbReference type="EMBL" id="CP003340">
    <property type="protein sequence ID" value="AFC73223.1"/>
    <property type="molecule type" value="Genomic_DNA"/>
</dbReference>
<evidence type="ECO:0000259" key="2">
    <source>
        <dbReference type="SMART" id="SM00014"/>
    </source>
</evidence>
<feature type="transmembrane region" description="Helical" evidence="1">
    <location>
        <begin position="231"/>
        <end position="251"/>
    </location>
</feature>
<feature type="transmembrane region" description="Helical" evidence="1">
    <location>
        <begin position="173"/>
        <end position="191"/>
    </location>
</feature>
<evidence type="ECO:0000256" key="1">
    <source>
        <dbReference type="SAM" id="Phobius"/>
    </source>
</evidence>
<feature type="transmembrane region" description="Helical" evidence="1">
    <location>
        <begin position="143"/>
        <end position="161"/>
    </location>
</feature>
<dbReference type="PANTHER" id="PTHR14969:SF13">
    <property type="entry name" value="AT30094P"/>
    <property type="match status" value="1"/>
</dbReference>
<dbReference type="Proteomes" id="UP000008008">
    <property type="component" value="Chromosome"/>
</dbReference>
<gene>
    <name evidence="3" type="ordered locus">MCI_01355</name>
</gene>
<feature type="transmembrane region" description="Helical" evidence="1">
    <location>
        <begin position="92"/>
        <end position="112"/>
    </location>
</feature>
<evidence type="ECO:0000313" key="3">
    <source>
        <dbReference type="EMBL" id="AFC73223.1"/>
    </source>
</evidence>
<dbReference type="Gene3D" id="1.20.144.10">
    <property type="entry name" value="Phosphatidic acid phosphatase type 2/haloperoxidase"/>
    <property type="match status" value="1"/>
</dbReference>
<feature type="domain" description="Phosphatidic acid phosphatase type 2/haloperoxidase" evidence="2">
    <location>
        <begin position="51"/>
        <end position="158"/>
    </location>
</feature>
<feature type="transmembrane region" description="Helical" evidence="1">
    <location>
        <begin position="20"/>
        <end position="44"/>
    </location>
</feature>
<accession>H8KB82</accession>
<proteinExistence type="predicted"/>
<keyword evidence="1" id="KW-0472">Membrane</keyword>
<dbReference type="AlphaFoldDB" id="H8KB82"/>